<sequence length="99" mass="11420">MRHEGVPFSRVLKLTRKHHIILMRNEGAALSGDVVNTVIRVYLEKNDLARYRLEDEALLSNRSLSQSILRRMGFVRRKGTKAAKKLPGDFEILRTNYLA</sequence>
<dbReference type="WBParaSite" id="PSAMB.scaffold1300size33274.g12229.t1">
    <property type="protein sequence ID" value="PSAMB.scaffold1300size33274.g12229.t1"/>
    <property type="gene ID" value="PSAMB.scaffold1300size33274.g12229"/>
</dbReference>
<evidence type="ECO:0000313" key="2">
    <source>
        <dbReference type="WBParaSite" id="PSAMB.scaffold1300size33274.g12229.t1"/>
    </source>
</evidence>
<organism evidence="1 2">
    <name type="scientific">Plectus sambesii</name>
    <dbReference type="NCBI Taxonomy" id="2011161"/>
    <lineage>
        <taxon>Eukaryota</taxon>
        <taxon>Metazoa</taxon>
        <taxon>Ecdysozoa</taxon>
        <taxon>Nematoda</taxon>
        <taxon>Chromadorea</taxon>
        <taxon>Plectida</taxon>
        <taxon>Plectina</taxon>
        <taxon>Plectoidea</taxon>
        <taxon>Plectidae</taxon>
        <taxon>Plectus</taxon>
    </lineage>
</organism>
<reference evidence="2" key="1">
    <citation type="submission" date="2022-11" db="UniProtKB">
        <authorList>
            <consortium name="WormBaseParasite"/>
        </authorList>
    </citation>
    <scope>IDENTIFICATION</scope>
</reference>
<name>A0A914UVQ7_9BILA</name>
<accession>A0A914UVQ7</accession>
<evidence type="ECO:0000313" key="1">
    <source>
        <dbReference type="Proteomes" id="UP000887566"/>
    </source>
</evidence>
<dbReference type="Proteomes" id="UP000887566">
    <property type="component" value="Unplaced"/>
</dbReference>
<dbReference type="AlphaFoldDB" id="A0A914UVQ7"/>
<keyword evidence="1" id="KW-1185">Reference proteome</keyword>
<protein>
    <submittedName>
        <fullName evidence="2">Uncharacterized protein</fullName>
    </submittedName>
</protein>
<proteinExistence type="predicted"/>